<dbReference type="EMBL" id="CAFBQW010000262">
    <property type="protein sequence ID" value="CAB5069035.1"/>
    <property type="molecule type" value="Genomic_DNA"/>
</dbReference>
<name>A0A6J7USS8_9ZZZZ</name>
<evidence type="ECO:0000256" key="1">
    <source>
        <dbReference type="SAM" id="Phobius"/>
    </source>
</evidence>
<dbReference type="EMBL" id="CAFAAQ010000115">
    <property type="protein sequence ID" value="CAB4812399.1"/>
    <property type="molecule type" value="Genomic_DNA"/>
</dbReference>
<reference evidence="5" key="1">
    <citation type="submission" date="2020-05" db="EMBL/GenBank/DDBJ databases">
        <authorList>
            <person name="Chiriac C."/>
            <person name="Salcher M."/>
            <person name="Ghai R."/>
            <person name="Kavagutti S V."/>
        </authorList>
    </citation>
    <scope>NUCLEOTIDE SEQUENCE</scope>
</reference>
<keyword evidence="1" id="KW-1133">Transmembrane helix</keyword>
<evidence type="ECO:0000313" key="2">
    <source>
        <dbReference type="EMBL" id="CAB4812399.1"/>
    </source>
</evidence>
<dbReference type="EMBL" id="CAFBPW010000171">
    <property type="protein sequence ID" value="CAB5037176.1"/>
    <property type="molecule type" value="Genomic_DNA"/>
</dbReference>
<proteinExistence type="predicted"/>
<feature type="transmembrane region" description="Helical" evidence="1">
    <location>
        <begin position="258"/>
        <end position="277"/>
    </location>
</feature>
<feature type="transmembrane region" description="Helical" evidence="1">
    <location>
        <begin position="231"/>
        <end position="252"/>
    </location>
</feature>
<protein>
    <submittedName>
        <fullName evidence="5">Unannotated protein</fullName>
    </submittedName>
</protein>
<dbReference type="PANTHER" id="PTHR35007:SF2">
    <property type="entry name" value="PILUS ASSEMBLE PROTEIN"/>
    <property type="match status" value="1"/>
</dbReference>
<dbReference type="PANTHER" id="PTHR35007">
    <property type="entry name" value="INTEGRAL MEMBRANE PROTEIN-RELATED"/>
    <property type="match status" value="1"/>
</dbReference>
<evidence type="ECO:0000313" key="3">
    <source>
        <dbReference type="EMBL" id="CAB5002767.1"/>
    </source>
</evidence>
<keyword evidence="1" id="KW-0812">Transmembrane</keyword>
<sequence length="292" mass="31522">MTSLLLSACAALGVYFLLTHSTTGQRLRDSDHPSRNRSLNQRLHGLLLQAGLDGVSPIQFLSASAIVGLLAMIPAAAIFGFGLSTLLIGGCAATTPAAIWRKRRAKARAIARESWPRFIEELRVLTGSVGRSIPQALLEVGLRGPVELRSAFQAAQREWSLTTDFERTIHVLKERLADPTADATFETLLVATQVGGDIDSRLEALAEDRRQDLLGRKEADAKQAGARLARIFVILVPAGMALAGLSVGNGSAAYRSPMGQFLVSVGIALIIACWLWASRIMRLPEAERVFDQ</sequence>
<evidence type="ECO:0000313" key="5">
    <source>
        <dbReference type="EMBL" id="CAB5069035.1"/>
    </source>
</evidence>
<gene>
    <name evidence="2" type="ORF">UFOPK3046_01233</name>
    <name evidence="3" type="ORF">UFOPK3914_02247</name>
    <name evidence="4" type="ORF">UFOPK4173_01345</name>
    <name evidence="5" type="ORF">UFOPK4354_01773</name>
</gene>
<accession>A0A6J7USS8</accession>
<dbReference type="EMBL" id="CAFBOG010000343">
    <property type="protein sequence ID" value="CAB5002767.1"/>
    <property type="molecule type" value="Genomic_DNA"/>
</dbReference>
<keyword evidence="1" id="KW-0472">Membrane</keyword>
<evidence type="ECO:0000313" key="4">
    <source>
        <dbReference type="EMBL" id="CAB5037176.1"/>
    </source>
</evidence>
<dbReference type="AlphaFoldDB" id="A0A6J7USS8"/>
<organism evidence="5">
    <name type="scientific">freshwater metagenome</name>
    <dbReference type="NCBI Taxonomy" id="449393"/>
    <lineage>
        <taxon>unclassified sequences</taxon>
        <taxon>metagenomes</taxon>
        <taxon>ecological metagenomes</taxon>
    </lineage>
</organism>
<feature type="transmembrane region" description="Helical" evidence="1">
    <location>
        <begin position="66"/>
        <end position="99"/>
    </location>
</feature>